<evidence type="ECO:0000259" key="1">
    <source>
        <dbReference type="Pfam" id="PF06527"/>
    </source>
</evidence>
<feature type="domain" description="TniQ" evidence="1">
    <location>
        <begin position="4"/>
        <end position="156"/>
    </location>
</feature>
<reference evidence="4" key="1">
    <citation type="submission" date="2017-08" db="EMBL/GenBank/DDBJ databases">
        <authorList>
            <person name="Varghese N."/>
            <person name="Submissions S."/>
        </authorList>
    </citation>
    <scope>NUCLEOTIDE SEQUENCE [LARGE SCALE GENOMIC DNA]</scope>
    <source>
        <strain evidence="4">JC22</strain>
    </source>
</reference>
<dbReference type="InterPro" id="IPR009492">
    <property type="entry name" value="TniQ"/>
</dbReference>
<sequence>MLIFFPTPYPDELLYSVCARYHVRSGNISYKRTLDDIFENRSLTASVFLPSGISSLVKSINNIKTFNEQKVIYKHTMFLFFTAFLSEEKSQQIYQSMCSDDGKAIYVRAGINASGVPQNKYLRFCPECMKEDKEKYGEHYWHRIHQLPGIHCCLKHLSPLYNSAVRTVQENKHRFQIPTSTNCIEAKESCVFDGVKKETKSAYLHTAEQLAPYIQQITNDPLQKHGLQWFDQKYRSKLVEMNMAYYTGRVKQKIWREYFSSFYYKEVLQLFSSSLSNEGDWLSMIVQKNRKSFHPIRHLLVMSALGLSLEDVFSREIEEPFGKPNWYCLNTVCQYHHQPVIEEVTITLCEKTKAPIGTFTCPRCRFSYTRRGPDNNERDRYRKTRVKQYGHVWNEKLQEFAGMGLGLRELSRIMGADPNTIKRYLTAVENDRVILNENRGKYIDRKAWLNLQEKHPDKSKTELREINKPLYMKLYRNDKQWLEENSPRTVKRFSAKKVGWEKRDEELLLKAIKIVEEILNSEEKPIRITISRIGSLMGEKALLEKKLNKLPKLKAYLYEKIETIEQFQKRRIKYVIHQMNIRREELDLWKVIRKSGIKNSDKKACEMAEQILKNEIQGINLN</sequence>
<gene>
    <name evidence="3" type="ORF">SAMN05880501_11737</name>
</gene>
<dbReference type="Pfam" id="PF06527">
    <property type="entry name" value="TniQ"/>
    <property type="match status" value="1"/>
</dbReference>
<dbReference type="AlphaFoldDB" id="A0A285TTJ1"/>
<evidence type="ECO:0000313" key="3">
    <source>
        <dbReference type="EMBL" id="SOC24484.1"/>
    </source>
</evidence>
<dbReference type="OrthoDB" id="470139at2"/>
<dbReference type="Pfam" id="PF15978">
    <property type="entry name" value="TnsD"/>
    <property type="match status" value="1"/>
</dbReference>
<feature type="domain" description="Transposon Tn7 transposition protein TnsD C-terminal" evidence="2">
    <location>
        <begin position="213"/>
        <end position="557"/>
    </location>
</feature>
<protein>
    <submittedName>
        <fullName evidence="3">TniQ protein</fullName>
    </submittedName>
</protein>
<organism evidence="3 4">
    <name type="scientific">Ureibacillus xyleni</name>
    <dbReference type="NCBI Taxonomy" id="614648"/>
    <lineage>
        <taxon>Bacteria</taxon>
        <taxon>Bacillati</taxon>
        <taxon>Bacillota</taxon>
        <taxon>Bacilli</taxon>
        <taxon>Bacillales</taxon>
        <taxon>Caryophanaceae</taxon>
        <taxon>Ureibacillus</taxon>
    </lineage>
</organism>
<proteinExistence type="predicted"/>
<dbReference type="EMBL" id="OBMQ01000017">
    <property type="protein sequence ID" value="SOC24484.1"/>
    <property type="molecule type" value="Genomic_DNA"/>
</dbReference>
<dbReference type="InterPro" id="IPR032750">
    <property type="entry name" value="TnsD_C"/>
</dbReference>
<accession>A0A285TTJ1</accession>
<dbReference type="RefSeq" id="WP_097075062.1">
    <property type="nucleotide sequence ID" value="NZ_OBMQ01000017.1"/>
</dbReference>
<dbReference type="Proteomes" id="UP000219636">
    <property type="component" value="Unassembled WGS sequence"/>
</dbReference>
<name>A0A285TTJ1_9BACL</name>
<evidence type="ECO:0000313" key="4">
    <source>
        <dbReference type="Proteomes" id="UP000219636"/>
    </source>
</evidence>
<keyword evidence="4" id="KW-1185">Reference proteome</keyword>
<evidence type="ECO:0000259" key="2">
    <source>
        <dbReference type="Pfam" id="PF15978"/>
    </source>
</evidence>